<dbReference type="EMBL" id="CH479191">
    <property type="protein sequence ID" value="EDW26208.1"/>
    <property type="molecule type" value="Genomic_DNA"/>
</dbReference>
<name>B4GUC5_DROPE</name>
<organism evidence="2">
    <name type="scientific">Drosophila persimilis</name>
    <name type="common">Fruit fly</name>
    <dbReference type="NCBI Taxonomy" id="7234"/>
    <lineage>
        <taxon>Eukaryota</taxon>
        <taxon>Metazoa</taxon>
        <taxon>Ecdysozoa</taxon>
        <taxon>Arthropoda</taxon>
        <taxon>Hexapoda</taxon>
        <taxon>Insecta</taxon>
        <taxon>Pterygota</taxon>
        <taxon>Neoptera</taxon>
        <taxon>Endopterygota</taxon>
        <taxon>Diptera</taxon>
        <taxon>Brachycera</taxon>
        <taxon>Muscomorpha</taxon>
        <taxon>Ephydroidea</taxon>
        <taxon>Drosophilidae</taxon>
        <taxon>Drosophila</taxon>
        <taxon>Sophophora</taxon>
    </lineage>
</organism>
<proteinExistence type="predicted"/>
<dbReference type="Proteomes" id="UP000008744">
    <property type="component" value="Unassembled WGS sequence"/>
</dbReference>
<protein>
    <submittedName>
        <fullName evidence="1">GL25649</fullName>
    </submittedName>
</protein>
<sequence length="107" mass="11632">MCANLIGDETLDGNKCRYWLAARTTCTGATGAAGTLIKTGQSHSLAKDVPCIPASYAKLPKSSWANLQKPRNIAVHAMKVRRLLFCSDVGSHQAIRTDNFKWRGVVT</sequence>
<evidence type="ECO:0000313" key="1">
    <source>
        <dbReference type="EMBL" id="EDW26208.1"/>
    </source>
</evidence>
<dbReference type="AlphaFoldDB" id="B4GUC5"/>
<evidence type="ECO:0000313" key="2">
    <source>
        <dbReference type="Proteomes" id="UP000008744"/>
    </source>
</evidence>
<keyword evidence="2" id="KW-1185">Reference proteome</keyword>
<dbReference type="PhylomeDB" id="B4GUC5"/>
<reference evidence="1 2" key="1">
    <citation type="journal article" date="2007" name="Nature">
        <title>Evolution of genes and genomes on the Drosophila phylogeny.</title>
        <authorList>
            <consortium name="Drosophila 12 Genomes Consortium"/>
            <person name="Clark A.G."/>
            <person name="Eisen M.B."/>
            <person name="Smith D.R."/>
            <person name="Bergman C.M."/>
            <person name="Oliver B."/>
            <person name="Markow T.A."/>
            <person name="Kaufman T.C."/>
            <person name="Kellis M."/>
            <person name="Gelbart W."/>
            <person name="Iyer V.N."/>
            <person name="Pollard D.A."/>
            <person name="Sackton T.B."/>
            <person name="Larracuente A.M."/>
            <person name="Singh N.D."/>
            <person name="Abad J.P."/>
            <person name="Abt D.N."/>
            <person name="Adryan B."/>
            <person name="Aguade M."/>
            <person name="Akashi H."/>
            <person name="Anderson W.W."/>
            <person name="Aquadro C.F."/>
            <person name="Ardell D.H."/>
            <person name="Arguello R."/>
            <person name="Artieri C.G."/>
            <person name="Barbash D.A."/>
            <person name="Barker D."/>
            <person name="Barsanti P."/>
            <person name="Batterham P."/>
            <person name="Batzoglou S."/>
            <person name="Begun D."/>
            <person name="Bhutkar A."/>
            <person name="Blanco E."/>
            <person name="Bosak S.A."/>
            <person name="Bradley R.K."/>
            <person name="Brand A.D."/>
            <person name="Brent M.R."/>
            <person name="Brooks A.N."/>
            <person name="Brown R.H."/>
            <person name="Butlin R.K."/>
            <person name="Caggese C."/>
            <person name="Calvi B.R."/>
            <person name="Bernardo de Carvalho A."/>
            <person name="Caspi A."/>
            <person name="Castrezana S."/>
            <person name="Celniker S.E."/>
            <person name="Chang J.L."/>
            <person name="Chapple C."/>
            <person name="Chatterji S."/>
            <person name="Chinwalla A."/>
            <person name="Civetta A."/>
            <person name="Clifton S.W."/>
            <person name="Comeron J.M."/>
            <person name="Costello J.C."/>
            <person name="Coyne J.A."/>
            <person name="Daub J."/>
            <person name="David R.G."/>
            <person name="Delcher A.L."/>
            <person name="Delehaunty K."/>
            <person name="Do C.B."/>
            <person name="Ebling H."/>
            <person name="Edwards K."/>
            <person name="Eickbush T."/>
            <person name="Evans J.D."/>
            <person name="Filipski A."/>
            <person name="Findeiss S."/>
            <person name="Freyhult E."/>
            <person name="Fulton L."/>
            <person name="Fulton R."/>
            <person name="Garcia A.C."/>
            <person name="Gardiner A."/>
            <person name="Garfield D.A."/>
            <person name="Garvin B.E."/>
            <person name="Gibson G."/>
            <person name="Gilbert D."/>
            <person name="Gnerre S."/>
            <person name="Godfrey J."/>
            <person name="Good R."/>
            <person name="Gotea V."/>
            <person name="Gravely B."/>
            <person name="Greenberg A.J."/>
            <person name="Griffiths-Jones S."/>
            <person name="Gross S."/>
            <person name="Guigo R."/>
            <person name="Gustafson E.A."/>
            <person name="Haerty W."/>
            <person name="Hahn M.W."/>
            <person name="Halligan D.L."/>
            <person name="Halpern A.L."/>
            <person name="Halter G.M."/>
            <person name="Han M.V."/>
            <person name="Heger A."/>
            <person name="Hillier L."/>
            <person name="Hinrichs A.S."/>
            <person name="Holmes I."/>
            <person name="Hoskins R.A."/>
            <person name="Hubisz M.J."/>
            <person name="Hultmark D."/>
            <person name="Huntley M.A."/>
            <person name="Jaffe D.B."/>
            <person name="Jagadeeshan S."/>
            <person name="Jeck W.R."/>
            <person name="Johnson J."/>
            <person name="Jones C.D."/>
            <person name="Jordan W.C."/>
            <person name="Karpen G.H."/>
            <person name="Kataoka E."/>
            <person name="Keightley P.D."/>
            <person name="Kheradpour P."/>
            <person name="Kirkness E.F."/>
            <person name="Koerich L.B."/>
            <person name="Kristiansen K."/>
            <person name="Kudrna D."/>
            <person name="Kulathinal R.J."/>
            <person name="Kumar S."/>
            <person name="Kwok R."/>
            <person name="Lander E."/>
            <person name="Langley C.H."/>
            <person name="Lapoint R."/>
            <person name="Lazzaro B.P."/>
            <person name="Lee S.J."/>
            <person name="Levesque L."/>
            <person name="Li R."/>
            <person name="Lin C.F."/>
            <person name="Lin M.F."/>
            <person name="Lindblad-Toh K."/>
            <person name="Llopart A."/>
            <person name="Long M."/>
            <person name="Low L."/>
            <person name="Lozovsky E."/>
            <person name="Lu J."/>
            <person name="Luo M."/>
            <person name="Machado C.A."/>
            <person name="Makalowski W."/>
            <person name="Marzo M."/>
            <person name="Matsuda M."/>
            <person name="Matzkin L."/>
            <person name="McAllister B."/>
            <person name="McBride C.S."/>
            <person name="McKernan B."/>
            <person name="McKernan K."/>
            <person name="Mendez-Lago M."/>
            <person name="Minx P."/>
            <person name="Mollenhauer M.U."/>
            <person name="Montooth K."/>
            <person name="Mount S.M."/>
            <person name="Mu X."/>
            <person name="Myers E."/>
            <person name="Negre B."/>
            <person name="Newfeld S."/>
            <person name="Nielsen R."/>
            <person name="Noor M.A."/>
            <person name="O'Grady P."/>
            <person name="Pachter L."/>
            <person name="Papaceit M."/>
            <person name="Parisi M.J."/>
            <person name="Parisi M."/>
            <person name="Parts L."/>
            <person name="Pedersen J.S."/>
            <person name="Pesole G."/>
            <person name="Phillippy A.M."/>
            <person name="Ponting C.P."/>
            <person name="Pop M."/>
            <person name="Porcelli D."/>
            <person name="Powell J.R."/>
            <person name="Prohaska S."/>
            <person name="Pruitt K."/>
            <person name="Puig M."/>
            <person name="Quesneville H."/>
            <person name="Ram K.R."/>
            <person name="Rand D."/>
            <person name="Rasmussen M.D."/>
            <person name="Reed L.K."/>
            <person name="Reenan R."/>
            <person name="Reily A."/>
            <person name="Remington K.A."/>
            <person name="Rieger T.T."/>
            <person name="Ritchie M.G."/>
            <person name="Robin C."/>
            <person name="Rogers Y.H."/>
            <person name="Rohde C."/>
            <person name="Rozas J."/>
            <person name="Rubenfield M.J."/>
            <person name="Ruiz A."/>
            <person name="Russo S."/>
            <person name="Salzberg S.L."/>
            <person name="Sanchez-Gracia A."/>
            <person name="Saranga D.J."/>
            <person name="Sato H."/>
            <person name="Schaeffer S.W."/>
            <person name="Schatz M.C."/>
            <person name="Schlenke T."/>
            <person name="Schwartz R."/>
            <person name="Segarra C."/>
            <person name="Singh R.S."/>
            <person name="Sirot L."/>
            <person name="Sirota M."/>
            <person name="Sisneros N.B."/>
            <person name="Smith C.D."/>
            <person name="Smith T.F."/>
            <person name="Spieth J."/>
            <person name="Stage D.E."/>
            <person name="Stark A."/>
            <person name="Stephan W."/>
            <person name="Strausberg R.L."/>
            <person name="Strempel S."/>
            <person name="Sturgill D."/>
            <person name="Sutton G."/>
            <person name="Sutton G.G."/>
            <person name="Tao W."/>
            <person name="Teichmann S."/>
            <person name="Tobari Y.N."/>
            <person name="Tomimura Y."/>
            <person name="Tsolas J.M."/>
            <person name="Valente V.L."/>
            <person name="Venter E."/>
            <person name="Venter J.C."/>
            <person name="Vicario S."/>
            <person name="Vieira F.G."/>
            <person name="Vilella A.J."/>
            <person name="Villasante A."/>
            <person name="Walenz B."/>
            <person name="Wang J."/>
            <person name="Wasserman M."/>
            <person name="Watts T."/>
            <person name="Wilson D."/>
            <person name="Wilson R.K."/>
            <person name="Wing R.A."/>
            <person name="Wolfner M.F."/>
            <person name="Wong A."/>
            <person name="Wong G.K."/>
            <person name="Wu C.I."/>
            <person name="Wu G."/>
            <person name="Yamamoto D."/>
            <person name="Yang H.P."/>
            <person name="Yang S.P."/>
            <person name="Yorke J.A."/>
            <person name="Yoshida K."/>
            <person name="Zdobnov E."/>
            <person name="Zhang P."/>
            <person name="Zhang Y."/>
            <person name="Zimin A.V."/>
            <person name="Baldwin J."/>
            <person name="Abdouelleil A."/>
            <person name="Abdulkadir J."/>
            <person name="Abebe A."/>
            <person name="Abera B."/>
            <person name="Abreu J."/>
            <person name="Acer S.C."/>
            <person name="Aftuck L."/>
            <person name="Alexander A."/>
            <person name="An P."/>
            <person name="Anderson E."/>
            <person name="Anderson S."/>
            <person name="Arachi H."/>
            <person name="Azer M."/>
            <person name="Bachantsang P."/>
            <person name="Barry A."/>
            <person name="Bayul T."/>
            <person name="Berlin A."/>
            <person name="Bessette D."/>
            <person name="Bloom T."/>
            <person name="Blye J."/>
            <person name="Boguslavskiy L."/>
            <person name="Bonnet C."/>
            <person name="Boukhgalter B."/>
            <person name="Bourzgui I."/>
            <person name="Brown A."/>
            <person name="Cahill P."/>
            <person name="Channer S."/>
            <person name="Cheshatsang Y."/>
            <person name="Chuda L."/>
            <person name="Citroen M."/>
            <person name="Collymore A."/>
            <person name="Cooke P."/>
            <person name="Costello M."/>
            <person name="D'Aco K."/>
            <person name="Daza R."/>
            <person name="De Haan G."/>
            <person name="DeGray S."/>
            <person name="DeMaso C."/>
            <person name="Dhargay N."/>
            <person name="Dooley K."/>
            <person name="Dooley E."/>
            <person name="Doricent M."/>
            <person name="Dorje P."/>
            <person name="Dorjee K."/>
            <person name="Dupes A."/>
            <person name="Elong R."/>
            <person name="Falk J."/>
            <person name="Farina A."/>
            <person name="Faro S."/>
            <person name="Ferguson D."/>
            <person name="Fisher S."/>
            <person name="Foley C.D."/>
            <person name="Franke A."/>
            <person name="Friedrich D."/>
            <person name="Gadbois L."/>
            <person name="Gearin G."/>
            <person name="Gearin C.R."/>
            <person name="Giannoukos G."/>
            <person name="Goode T."/>
            <person name="Graham J."/>
            <person name="Grandbois E."/>
            <person name="Grewal S."/>
            <person name="Gyaltsen K."/>
            <person name="Hafez N."/>
            <person name="Hagos B."/>
            <person name="Hall J."/>
            <person name="Henson C."/>
            <person name="Hollinger A."/>
            <person name="Honan T."/>
            <person name="Huard M.D."/>
            <person name="Hughes L."/>
            <person name="Hurhula B."/>
            <person name="Husby M.E."/>
            <person name="Kamat A."/>
            <person name="Kanga B."/>
            <person name="Kashin S."/>
            <person name="Khazanovich D."/>
            <person name="Kisner P."/>
            <person name="Lance K."/>
            <person name="Lara M."/>
            <person name="Lee W."/>
            <person name="Lennon N."/>
            <person name="Letendre F."/>
            <person name="LeVine R."/>
            <person name="Lipovsky A."/>
            <person name="Liu X."/>
            <person name="Liu J."/>
            <person name="Liu S."/>
            <person name="Lokyitsang T."/>
            <person name="Lokyitsang Y."/>
            <person name="Lubonja R."/>
            <person name="Lui A."/>
            <person name="MacDonald P."/>
            <person name="Magnisalis V."/>
            <person name="Maru K."/>
            <person name="Matthews C."/>
            <person name="McCusker W."/>
            <person name="McDonough S."/>
            <person name="Mehta T."/>
            <person name="Meldrim J."/>
            <person name="Meneus L."/>
            <person name="Mihai O."/>
            <person name="Mihalev A."/>
            <person name="Mihova T."/>
            <person name="Mittelman R."/>
            <person name="Mlenga V."/>
            <person name="Montmayeur A."/>
            <person name="Mulrain L."/>
            <person name="Navidi A."/>
            <person name="Naylor J."/>
            <person name="Negash T."/>
            <person name="Nguyen T."/>
            <person name="Nguyen N."/>
            <person name="Nicol R."/>
            <person name="Norbu C."/>
            <person name="Norbu N."/>
            <person name="Novod N."/>
            <person name="O'Neill B."/>
            <person name="Osman S."/>
            <person name="Markiewicz E."/>
            <person name="Oyono O.L."/>
            <person name="Patti C."/>
            <person name="Phunkhang P."/>
            <person name="Pierre F."/>
            <person name="Priest M."/>
            <person name="Raghuraman S."/>
            <person name="Rege F."/>
            <person name="Reyes R."/>
            <person name="Rise C."/>
            <person name="Rogov P."/>
            <person name="Ross K."/>
            <person name="Ryan E."/>
            <person name="Settipalli S."/>
            <person name="Shea T."/>
            <person name="Sherpa N."/>
            <person name="Shi L."/>
            <person name="Shih D."/>
            <person name="Sparrow T."/>
            <person name="Spaulding J."/>
            <person name="Stalker J."/>
            <person name="Stange-Thomann N."/>
            <person name="Stavropoulos S."/>
            <person name="Stone C."/>
            <person name="Strader C."/>
            <person name="Tesfaye S."/>
            <person name="Thomson T."/>
            <person name="Thoulutsang Y."/>
            <person name="Thoulutsang D."/>
            <person name="Topham K."/>
            <person name="Topping I."/>
            <person name="Tsamla T."/>
            <person name="Vassiliev H."/>
            <person name="Vo A."/>
            <person name="Wangchuk T."/>
            <person name="Wangdi T."/>
            <person name="Weiand M."/>
            <person name="Wilkinson J."/>
            <person name="Wilson A."/>
            <person name="Yadav S."/>
            <person name="Young G."/>
            <person name="Yu Q."/>
            <person name="Zembek L."/>
            <person name="Zhong D."/>
            <person name="Zimmer A."/>
            <person name="Zwirko Z."/>
            <person name="Jaffe D.B."/>
            <person name="Alvarez P."/>
            <person name="Brockman W."/>
            <person name="Butler J."/>
            <person name="Chin C."/>
            <person name="Gnerre S."/>
            <person name="Grabherr M."/>
            <person name="Kleber M."/>
            <person name="Mauceli E."/>
            <person name="MacCallum I."/>
        </authorList>
    </citation>
    <scope>NUCLEOTIDE SEQUENCE [LARGE SCALE GENOMIC DNA]</scope>
    <source>
        <strain evidence="2">MSH-3 / Tucson 14011-0111.49</strain>
    </source>
</reference>
<dbReference type="OMA" id="CRYWLAA"/>
<gene>
    <name evidence="1" type="primary">Dper\GL25649</name>
    <name evidence="1" type="ORF">Dper_GL25649</name>
</gene>
<dbReference type="HOGENOM" id="CLU_2212649_0_0_1"/>
<accession>B4GUC5</accession>